<sequence length="88" mass="9666">MSNTTPPAEGRPEPQMPWWRYRMLWLVVGGPLVVVVASLSTAYVAIKGQDPVLIKDETADTQRGKTEPDALTPAMQARNHAATPEKQP</sequence>
<name>A0A941BQS3_9BURK</name>
<evidence type="ECO:0000313" key="3">
    <source>
        <dbReference type="EMBL" id="MBQ0959445.1"/>
    </source>
</evidence>
<gene>
    <name evidence="3" type="ORF">KAK06_10840</name>
</gene>
<feature type="transmembrane region" description="Helical" evidence="2">
    <location>
        <begin position="23"/>
        <end position="46"/>
    </location>
</feature>
<feature type="region of interest" description="Disordered" evidence="1">
    <location>
        <begin position="54"/>
        <end position="88"/>
    </location>
</feature>
<keyword evidence="2" id="KW-0472">Membrane</keyword>
<dbReference type="RefSeq" id="WP_210802091.1">
    <property type="nucleotide sequence ID" value="NZ_JAGQDE010000008.1"/>
</dbReference>
<organism evidence="3 4">
    <name type="scientific">Ideonella aquatica</name>
    <dbReference type="NCBI Taxonomy" id="2824119"/>
    <lineage>
        <taxon>Bacteria</taxon>
        <taxon>Pseudomonadati</taxon>
        <taxon>Pseudomonadota</taxon>
        <taxon>Betaproteobacteria</taxon>
        <taxon>Burkholderiales</taxon>
        <taxon>Sphaerotilaceae</taxon>
        <taxon>Ideonella</taxon>
    </lineage>
</organism>
<dbReference type="EMBL" id="JAGQDE010000008">
    <property type="protein sequence ID" value="MBQ0959445.1"/>
    <property type="molecule type" value="Genomic_DNA"/>
</dbReference>
<keyword evidence="4" id="KW-1185">Reference proteome</keyword>
<dbReference type="Proteomes" id="UP000678374">
    <property type="component" value="Unassembled WGS sequence"/>
</dbReference>
<evidence type="ECO:0000256" key="1">
    <source>
        <dbReference type="SAM" id="MobiDB-lite"/>
    </source>
</evidence>
<reference evidence="3" key="1">
    <citation type="submission" date="2021-04" db="EMBL/GenBank/DDBJ databases">
        <title>The genome sequence of Ideonella sp. 4Y11.</title>
        <authorList>
            <person name="Liu Y."/>
        </authorList>
    </citation>
    <scope>NUCLEOTIDE SEQUENCE</scope>
    <source>
        <strain evidence="3">4Y11</strain>
    </source>
</reference>
<evidence type="ECO:0000256" key="2">
    <source>
        <dbReference type="SAM" id="Phobius"/>
    </source>
</evidence>
<keyword evidence="2" id="KW-0812">Transmembrane</keyword>
<keyword evidence="2" id="KW-1133">Transmembrane helix</keyword>
<evidence type="ECO:0000313" key="4">
    <source>
        <dbReference type="Proteomes" id="UP000678374"/>
    </source>
</evidence>
<feature type="compositionally biased region" description="Basic and acidic residues" evidence="1">
    <location>
        <begin position="54"/>
        <end position="68"/>
    </location>
</feature>
<comment type="caution">
    <text evidence="3">The sequence shown here is derived from an EMBL/GenBank/DDBJ whole genome shotgun (WGS) entry which is preliminary data.</text>
</comment>
<accession>A0A941BQS3</accession>
<dbReference type="AlphaFoldDB" id="A0A941BQS3"/>
<protein>
    <submittedName>
        <fullName evidence="3">Nitrogen fixation protein FixH</fullName>
    </submittedName>
</protein>
<proteinExistence type="predicted"/>